<dbReference type="PANTHER" id="PTHR23315:SF266">
    <property type="entry name" value="U-BOX DOMAIN-CONTAINING PROTEIN 17"/>
    <property type="match status" value="1"/>
</dbReference>
<dbReference type="InterPro" id="IPR019401">
    <property type="entry name" value="Znf_CHCC"/>
</dbReference>
<dbReference type="InterPro" id="IPR045210">
    <property type="entry name" value="RING-Ubox_PUB"/>
</dbReference>
<dbReference type="SMART" id="SM00504">
    <property type="entry name" value="Ubox"/>
    <property type="match status" value="1"/>
</dbReference>
<keyword evidence="5" id="KW-1185">Reference proteome</keyword>
<dbReference type="GO" id="GO:0004842">
    <property type="term" value="F:ubiquitin-protein transferase activity"/>
    <property type="evidence" value="ECO:0007669"/>
    <property type="project" value="InterPro"/>
</dbReference>
<proteinExistence type="predicted"/>
<gene>
    <name evidence="4" type="ORF">IEQ34_000741</name>
</gene>
<dbReference type="GO" id="GO:0016567">
    <property type="term" value="P:protein ubiquitination"/>
    <property type="evidence" value="ECO:0007669"/>
    <property type="project" value="InterPro"/>
</dbReference>
<reference evidence="4 5" key="1">
    <citation type="journal article" date="2021" name="Hortic Res">
        <title>Chromosome-scale assembly of the Dendrobium chrysotoxum genome enhances the understanding of orchid evolution.</title>
        <authorList>
            <person name="Zhang Y."/>
            <person name="Zhang G.Q."/>
            <person name="Zhang D."/>
            <person name="Liu X.D."/>
            <person name="Xu X.Y."/>
            <person name="Sun W.H."/>
            <person name="Yu X."/>
            <person name="Zhu X."/>
            <person name="Wang Z.W."/>
            <person name="Zhao X."/>
            <person name="Zhong W.Y."/>
            <person name="Chen H."/>
            <person name="Yin W.L."/>
            <person name="Huang T."/>
            <person name="Niu S.C."/>
            <person name="Liu Z.J."/>
        </authorList>
    </citation>
    <scope>NUCLEOTIDE SEQUENCE [LARGE SCALE GENOMIC DNA]</scope>
    <source>
        <strain evidence="4">Lindl</strain>
    </source>
</reference>
<keyword evidence="2" id="KW-0808">Transferase</keyword>
<evidence type="ECO:0000259" key="3">
    <source>
        <dbReference type="PROSITE" id="PS51698"/>
    </source>
</evidence>
<dbReference type="PROSITE" id="PS51698">
    <property type="entry name" value="U_BOX"/>
    <property type="match status" value="1"/>
</dbReference>
<evidence type="ECO:0000313" key="5">
    <source>
        <dbReference type="Proteomes" id="UP000775213"/>
    </source>
</evidence>
<dbReference type="Pfam" id="PF04564">
    <property type="entry name" value="U-box"/>
    <property type="match status" value="1"/>
</dbReference>
<dbReference type="Pfam" id="PF10276">
    <property type="entry name" value="zf-CHCC"/>
    <property type="match status" value="1"/>
</dbReference>
<dbReference type="InterPro" id="IPR013083">
    <property type="entry name" value="Znf_RING/FYVE/PHD"/>
</dbReference>
<organism evidence="4 5">
    <name type="scientific">Dendrobium chrysotoxum</name>
    <name type="common">Orchid</name>
    <dbReference type="NCBI Taxonomy" id="161865"/>
    <lineage>
        <taxon>Eukaryota</taxon>
        <taxon>Viridiplantae</taxon>
        <taxon>Streptophyta</taxon>
        <taxon>Embryophyta</taxon>
        <taxon>Tracheophyta</taxon>
        <taxon>Spermatophyta</taxon>
        <taxon>Magnoliopsida</taxon>
        <taxon>Liliopsida</taxon>
        <taxon>Asparagales</taxon>
        <taxon>Orchidaceae</taxon>
        <taxon>Epidendroideae</taxon>
        <taxon>Malaxideae</taxon>
        <taxon>Dendrobiinae</taxon>
        <taxon>Dendrobium</taxon>
    </lineage>
</organism>
<dbReference type="Gene3D" id="3.30.40.10">
    <property type="entry name" value="Zinc/RING finger domain, C3HC4 (zinc finger)"/>
    <property type="match status" value="1"/>
</dbReference>
<dbReference type="SUPFAM" id="SSF57850">
    <property type="entry name" value="RING/U-box"/>
    <property type="match status" value="1"/>
</dbReference>
<dbReference type="InterPro" id="IPR003613">
    <property type="entry name" value="Ubox_domain"/>
</dbReference>
<sequence length="251" mass="27810">MSFTSSVFRKMWSVALPLSVTIPKDFYSPISLDLMRDLVITSFGQTYDRASITQWIEEGHCTCPNSGQMLSHTRFLPKRELFDRRRSGTMAAGRLAGFFKSLDRIIYPGNRSSRAINTLVSEHTAKWMQDSSRKSPMQLINEVEGRIVTCEGDSNPALGHPIEFICLDLKDPAICKMAACRAAFFANKKTAEILLGKLALGSESEKAVASLEISLLAKTGKENRACIAELGAIPLLEKLLNSSNCRTQETQ</sequence>
<dbReference type="AlphaFoldDB" id="A0AAV7HU13"/>
<accession>A0AAV7HU13</accession>
<comment type="pathway">
    <text evidence="1">Protein modification; protein ubiquitination.</text>
</comment>
<evidence type="ECO:0000256" key="1">
    <source>
        <dbReference type="ARBA" id="ARBA00004906"/>
    </source>
</evidence>
<dbReference type="PANTHER" id="PTHR23315">
    <property type="entry name" value="U BOX DOMAIN-CONTAINING"/>
    <property type="match status" value="1"/>
</dbReference>
<evidence type="ECO:0000313" key="4">
    <source>
        <dbReference type="EMBL" id="KAH0471018.1"/>
    </source>
</evidence>
<feature type="domain" description="U-box" evidence="3">
    <location>
        <begin position="21"/>
        <end position="95"/>
    </location>
</feature>
<dbReference type="CDD" id="cd16664">
    <property type="entry name" value="RING-Ubox_PUB"/>
    <property type="match status" value="1"/>
</dbReference>
<dbReference type="Proteomes" id="UP000775213">
    <property type="component" value="Unassembled WGS sequence"/>
</dbReference>
<dbReference type="EMBL" id="JAGFBR010000001">
    <property type="protein sequence ID" value="KAH0471018.1"/>
    <property type="molecule type" value="Genomic_DNA"/>
</dbReference>
<dbReference type="Gene3D" id="2.60.260.40">
    <property type="entry name" value="q5lls5 like domains"/>
    <property type="match status" value="1"/>
</dbReference>
<protein>
    <recommendedName>
        <fullName evidence="3">U-box domain-containing protein</fullName>
    </recommendedName>
</protein>
<name>A0AAV7HU13_DENCH</name>
<comment type="caution">
    <text evidence="4">The sequence shown here is derived from an EMBL/GenBank/DDBJ whole genome shotgun (WGS) entry which is preliminary data.</text>
</comment>
<evidence type="ECO:0000256" key="2">
    <source>
        <dbReference type="ARBA" id="ARBA00022679"/>
    </source>
</evidence>